<evidence type="ECO:0000313" key="1">
    <source>
        <dbReference type="EMBL" id="CAG9332658.1"/>
    </source>
</evidence>
<proteinExistence type="predicted"/>
<organism evidence="1 2">
    <name type="scientific">Blepharisma stoltei</name>
    <dbReference type="NCBI Taxonomy" id="1481888"/>
    <lineage>
        <taxon>Eukaryota</taxon>
        <taxon>Sar</taxon>
        <taxon>Alveolata</taxon>
        <taxon>Ciliophora</taxon>
        <taxon>Postciliodesmatophora</taxon>
        <taxon>Heterotrichea</taxon>
        <taxon>Heterotrichida</taxon>
        <taxon>Blepharismidae</taxon>
        <taxon>Blepharisma</taxon>
    </lineage>
</organism>
<dbReference type="EMBL" id="CAJZBQ010000055">
    <property type="protein sequence ID" value="CAG9332658.1"/>
    <property type="molecule type" value="Genomic_DNA"/>
</dbReference>
<evidence type="ECO:0000313" key="2">
    <source>
        <dbReference type="Proteomes" id="UP001162131"/>
    </source>
</evidence>
<comment type="caution">
    <text evidence="1">The sequence shown here is derived from an EMBL/GenBank/DDBJ whole genome shotgun (WGS) entry which is preliminary data.</text>
</comment>
<accession>A0AAU9K2A1</accession>
<dbReference type="Proteomes" id="UP001162131">
    <property type="component" value="Unassembled WGS sequence"/>
</dbReference>
<gene>
    <name evidence="1" type="ORF">BSTOLATCC_MIC56950</name>
</gene>
<dbReference type="AlphaFoldDB" id="A0AAU9K2A1"/>
<reference evidence="1" key="1">
    <citation type="submission" date="2021-09" db="EMBL/GenBank/DDBJ databases">
        <authorList>
            <consortium name="AG Swart"/>
            <person name="Singh M."/>
            <person name="Singh A."/>
            <person name="Seah K."/>
            <person name="Emmerich C."/>
        </authorList>
    </citation>
    <scope>NUCLEOTIDE SEQUENCE</scope>
    <source>
        <strain evidence="1">ATCC30299</strain>
    </source>
</reference>
<sequence>MGLSSSSHTSEQKSKIKSWQNISHKRNYTESDAVYDKNDILSSFDSDFSMNSPRLQSKLLMMNLKYIRNRIISQKELSKICKWDYLFPKTIEAKVAATIFYWGEYTEKYVDGVLVEKNIYSFIINLIQDGDDAEKWWGVKALNQLSDIENLQEEIRKMISPENLIRILPSLSQDSRCEIGKILRILYFEGLIFYGTHLQPISRKILLNHINDFDILTQNCIKKYK</sequence>
<protein>
    <submittedName>
        <fullName evidence="1">Uncharacterized protein</fullName>
    </submittedName>
</protein>
<name>A0AAU9K2A1_9CILI</name>
<keyword evidence="2" id="KW-1185">Reference proteome</keyword>